<reference evidence="2 3" key="1">
    <citation type="submission" date="2015-04" db="EMBL/GenBank/DDBJ databases">
        <authorList>
            <person name="Syromyatnikov M.Y."/>
            <person name="Popov V.N."/>
        </authorList>
    </citation>
    <scope>NUCLEOTIDE SEQUENCE [LARGE SCALE GENOMIC DNA]</scope>
</reference>
<dbReference type="Proteomes" id="UP000183832">
    <property type="component" value="Unassembled WGS sequence"/>
</dbReference>
<organism evidence="2 3">
    <name type="scientific">Clunio marinus</name>
    <dbReference type="NCBI Taxonomy" id="568069"/>
    <lineage>
        <taxon>Eukaryota</taxon>
        <taxon>Metazoa</taxon>
        <taxon>Ecdysozoa</taxon>
        <taxon>Arthropoda</taxon>
        <taxon>Hexapoda</taxon>
        <taxon>Insecta</taxon>
        <taxon>Pterygota</taxon>
        <taxon>Neoptera</taxon>
        <taxon>Endopterygota</taxon>
        <taxon>Diptera</taxon>
        <taxon>Nematocera</taxon>
        <taxon>Chironomoidea</taxon>
        <taxon>Chironomidae</taxon>
        <taxon>Clunio</taxon>
    </lineage>
</organism>
<dbReference type="AlphaFoldDB" id="A0A1J1I0A5"/>
<evidence type="ECO:0000313" key="3">
    <source>
        <dbReference type="Proteomes" id="UP000183832"/>
    </source>
</evidence>
<dbReference type="InterPro" id="IPR007246">
    <property type="entry name" value="Gaa1"/>
</dbReference>
<evidence type="ECO:0000256" key="1">
    <source>
        <dbReference type="SAM" id="Phobius"/>
    </source>
</evidence>
<keyword evidence="1" id="KW-0472">Membrane</keyword>
<keyword evidence="1" id="KW-0812">Transmembrane</keyword>
<protein>
    <submittedName>
        <fullName evidence="2">CLUMA_CG006533, isoform A</fullName>
    </submittedName>
</protein>
<keyword evidence="3" id="KW-1185">Reference proteome</keyword>
<feature type="transmembrane region" description="Helical" evidence="1">
    <location>
        <begin position="481"/>
        <end position="501"/>
    </location>
</feature>
<dbReference type="OrthoDB" id="445301at2759"/>
<dbReference type="Pfam" id="PF04114">
    <property type="entry name" value="Gaa1"/>
    <property type="match status" value="1"/>
</dbReference>
<sequence length="649" mass="73310">MGILSDPSISTSEKKSKYVNIVRKYSNSFCFMLYLSGVLWFSALSFNKLQSKTYFSENALLPGLVLSEIKMDSAHLARTLLQELEHERLTHKSEMPYSYLLAKMKQIGLETHIHNFTLNFPFGGGKSFKGKNIYGILRAPRTASTEAIVLSIPYRPPNSAHISITPTVPLLLAFAEFARRQKYWSKDLIFVVTDQEQLGMQAFLEAYFGEENPNILNSGTLNGRAGNIIAAINFEIQDFEVDFNNLKIEGLNGQLPNLDLHNLVVKLSHKQGISTGYKMKPSDHNPEDSIENLKNLFSMMWTQSSGVPNGNHGLFHRYGIEALTIESVKKESSVPNHNTQHKIMALLKIVEGISRSLNNLLERFHQSFFFYVIVSSDRFVSIGDYMPSIGMMAGSLLIKSFILWLISSESDDDKDSKEVSKSEEEFKVIMVRKSERSIDVLKVGKVFLFAHFVGVFALFITKSKQIHDYFHILNIATQNGIFYLILFVFILSLIAPKFFSIKFLDGQFLNIILLLELGTTLLAVAMLNFSLGFFLCLIIVPVNIVMNIQNRNTINLFTFIMKGFIHLLVHPLTIIYVVVFTMSYSSFAEMSLSYIFDKSLKATLDGITYSVVDSLVSLNLYLFGGNQVKTGSYQTSHPIAFGNWILNSL</sequence>
<feature type="transmembrane region" description="Helical" evidence="1">
    <location>
        <begin position="607"/>
        <end position="624"/>
    </location>
</feature>
<dbReference type="PANTHER" id="PTHR13304:SF0">
    <property type="entry name" value="GLYCOSYLPHOSPHATIDYLINOSITOL ANCHOR ATTACHMENT 1 PROTEIN"/>
    <property type="match status" value="1"/>
</dbReference>
<dbReference type="EMBL" id="CVRI01000036">
    <property type="protein sequence ID" value="CRK93004.1"/>
    <property type="molecule type" value="Genomic_DNA"/>
</dbReference>
<feature type="transmembrane region" description="Helical" evidence="1">
    <location>
        <begin position="440"/>
        <end position="460"/>
    </location>
</feature>
<name>A0A1J1I0A5_9DIPT</name>
<feature type="transmembrane region" description="Helical" evidence="1">
    <location>
        <begin position="567"/>
        <end position="587"/>
    </location>
</feature>
<dbReference type="Gene3D" id="3.40.630.10">
    <property type="entry name" value="Zn peptidases"/>
    <property type="match status" value="1"/>
</dbReference>
<dbReference type="STRING" id="568069.A0A1J1I0A5"/>
<dbReference type="GO" id="GO:0042765">
    <property type="term" value="C:GPI-anchor transamidase complex"/>
    <property type="evidence" value="ECO:0007669"/>
    <property type="project" value="InterPro"/>
</dbReference>
<keyword evidence="1" id="KW-1133">Transmembrane helix</keyword>
<dbReference type="GO" id="GO:0016255">
    <property type="term" value="P:attachment of GPI anchor to protein"/>
    <property type="evidence" value="ECO:0007669"/>
    <property type="project" value="TreeGrafter"/>
</dbReference>
<feature type="transmembrane region" description="Helical" evidence="1">
    <location>
        <begin position="25"/>
        <end position="46"/>
    </location>
</feature>
<accession>A0A1J1I0A5</accession>
<evidence type="ECO:0000313" key="2">
    <source>
        <dbReference type="EMBL" id="CRK93004.1"/>
    </source>
</evidence>
<proteinExistence type="predicted"/>
<gene>
    <name evidence="2" type="ORF">CLUMA_CG006533</name>
</gene>
<dbReference type="PANTHER" id="PTHR13304">
    <property type="entry name" value="GLYCOSYLPHOSPHATIDYLINOSITOL ANCHOR ATTACHMENT 1 PROTEIN"/>
    <property type="match status" value="1"/>
</dbReference>
<feature type="transmembrane region" description="Helical" evidence="1">
    <location>
        <begin position="521"/>
        <end position="546"/>
    </location>
</feature>
<dbReference type="PIRSF" id="PIRSF036762">
    <property type="entry name" value="GAA1"/>
    <property type="match status" value="1"/>
</dbReference>